<organism evidence="2 3">
    <name type="scientific">Aurantimonas aggregata</name>
    <dbReference type="NCBI Taxonomy" id="2047720"/>
    <lineage>
        <taxon>Bacteria</taxon>
        <taxon>Pseudomonadati</taxon>
        <taxon>Pseudomonadota</taxon>
        <taxon>Alphaproteobacteria</taxon>
        <taxon>Hyphomicrobiales</taxon>
        <taxon>Aurantimonadaceae</taxon>
        <taxon>Aurantimonas</taxon>
    </lineage>
</organism>
<dbReference type="RefSeq" id="WP_163044804.1">
    <property type="nucleotide sequence ID" value="NZ_JAAAMJ010000012.1"/>
</dbReference>
<accession>A0A6L9MJA4</accession>
<reference evidence="2 3" key="1">
    <citation type="submission" date="2020-01" db="EMBL/GenBank/DDBJ databases">
        <title>Genomes of bacteria type strains.</title>
        <authorList>
            <person name="Chen J."/>
            <person name="Zhu S."/>
            <person name="Chen J."/>
        </authorList>
    </citation>
    <scope>NUCLEOTIDE SEQUENCE [LARGE SCALE GENOMIC DNA]</scope>
    <source>
        <strain evidence="2 3">KCTC 52919</strain>
    </source>
</reference>
<dbReference type="EMBL" id="JAAAMJ010000012">
    <property type="protein sequence ID" value="NDV87964.1"/>
    <property type="molecule type" value="Genomic_DNA"/>
</dbReference>
<keyword evidence="1" id="KW-0732">Signal</keyword>
<evidence type="ECO:0000256" key="1">
    <source>
        <dbReference type="SAM" id="SignalP"/>
    </source>
</evidence>
<sequence>MSGLISRIVKCPARAVLIGLFAGVLPQAAHAETQSTVRSNIEDAVLGIAELSPEGSEDLSVVECPSSLRCNAVVDGARLRARGWNLEVIPTTQVRSEYQAACAGALSGLAGTELQVAVAAVSRGFEEAARRGGGTAKLEIAGTEMKISPSGPRWPECEFWRRKPNIGESRSGHSPTTAQ</sequence>
<evidence type="ECO:0000313" key="2">
    <source>
        <dbReference type="EMBL" id="NDV87964.1"/>
    </source>
</evidence>
<protein>
    <recommendedName>
        <fullName evidence="4">DUF2380 domain-containing protein</fullName>
    </recommendedName>
</protein>
<feature type="chain" id="PRO_5026706332" description="DUF2380 domain-containing protein" evidence="1">
    <location>
        <begin position="32"/>
        <end position="179"/>
    </location>
</feature>
<proteinExistence type="predicted"/>
<dbReference type="AlphaFoldDB" id="A0A6L9MJA4"/>
<evidence type="ECO:0008006" key="4">
    <source>
        <dbReference type="Google" id="ProtNLM"/>
    </source>
</evidence>
<keyword evidence="3" id="KW-1185">Reference proteome</keyword>
<feature type="signal peptide" evidence="1">
    <location>
        <begin position="1"/>
        <end position="31"/>
    </location>
</feature>
<dbReference type="Proteomes" id="UP000476332">
    <property type="component" value="Unassembled WGS sequence"/>
</dbReference>
<gene>
    <name evidence="2" type="ORF">GTW51_14760</name>
</gene>
<evidence type="ECO:0000313" key="3">
    <source>
        <dbReference type="Proteomes" id="UP000476332"/>
    </source>
</evidence>
<comment type="caution">
    <text evidence="2">The sequence shown here is derived from an EMBL/GenBank/DDBJ whole genome shotgun (WGS) entry which is preliminary data.</text>
</comment>
<name>A0A6L9MJA4_9HYPH</name>